<feature type="region of interest" description="Disordered" evidence="1">
    <location>
        <begin position="1"/>
        <end position="74"/>
    </location>
</feature>
<keyword evidence="3" id="KW-1185">Reference proteome</keyword>
<dbReference type="AlphaFoldDB" id="A0AAN8CSF9"/>
<gene>
    <name evidence="2" type="ORF">CesoFtcFv8_003261</name>
</gene>
<evidence type="ECO:0000256" key="1">
    <source>
        <dbReference type="SAM" id="MobiDB-lite"/>
    </source>
</evidence>
<organism evidence="2 3">
    <name type="scientific">Champsocephalus esox</name>
    <name type="common">pike icefish</name>
    <dbReference type="NCBI Taxonomy" id="159716"/>
    <lineage>
        <taxon>Eukaryota</taxon>
        <taxon>Metazoa</taxon>
        <taxon>Chordata</taxon>
        <taxon>Craniata</taxon>
        <taxon>Vertebrata</taxon>
        <taxon>Euteleostomi</taxon>
        <taxon>Actinopterygii</taxon>
        <taxon>Neopterygii</taxon>
        <taxon>Teleostei</taxon>
        <taxon>Neoteleostei</taxon>
        <taxon>Acanthomorphata</taxon>
        <taxon>Eupercaria</taxon>
        <taxon>Perciformes</taxon>
        <taxon>Notothenioidei</taxon>
        <taxon>Channichthyidae</taxon>
        <taxon>Champsocephalus</taxon>
    </lineage>
</organism>
<feature type="compositionally biased region" description="Basic and acidic residues" evidence="1">
    <location>
        <begin position="36"/>
        <end position="62"/>
    </location>
</feature>
<name>A0AAN8CSF9_9TELE</name>
<protein>
    <submittedName>
        <fullName evidence="2">Uncharacterized protein</fullName>
    </submittedName>
</protein>
<evidence type="ECO:0000313" key="3">
    <source>
        <dbReference type="Proteomes" id="UP001335648"/>
    </source>
</evidence>
<proteinExistence type="predicted"/>
<dbReference type="EMBL" id="JAULUE010002048">
    <property type="protein sequence ID" value="KAK5909320.1"/>
    <property type="molecule type" value="Genomic_DNA"/>
</dbReference>
<evidence type="ECO:0000313" key="2">
    <source>
        <dbReference type="EMBL" id="KAK5909320.1"/>
    </source>
</evidence>
<reference evidence="2 3" key="1">
    <citation type="journal article" date="2023" name="Mol. Biol. Evol.">
        <title>Genomics of Secondarily Temperate Adaptation in the Only Non-Antarctic Icefish.</title>
        <authorList>
            <person name="Rivera-Colon A.G."/>
            <person name="Rayamajhi N."/>
            <person name="Minhas B.F."/>
            <person name="Madrigal G."/>
            <person name="Bilyk K.T."/>
            <person name="Yoon V."/>
            <person name="Hune M."/>
            <person name="Gregory S."/>
            <person name="Cheng C.H.C."/>
            <person name="Catchen J.M."/>
        </authorList>
    </citation>
    <scope>NUCLEOTIDE SEQUENCE [LARGE SCALE GENOMIC DNA]</scope>
    <source>
        <strain evidence="2">JC2023a</strain>
    </source>
</reference>
<accession>A0AAN8CSF9</accession>
<sequence>MVSKITVARIPPAMTTVPADIRNPLHQQPAGRKRRAEVGRWKEDQKETMEKVKQEGSAREEKSEEEDEKEFRMN</sequence>
<comment type="caution">
    <text evidence="2">The sequence shown here is derived from an EMBL/GenBank/DDBJ whole genome shotgun (WGS) entry which is preliminary data.</text>
</comment>
<dbReference type="Proteomes" id="UP001335648">
    <property type="component" value="Unassembled WGS sequence"/>
</dbReference>